<dbReference type="RefSeq" id="WP_186912606.1">
    <property type="nucleotide sequence ID" value="NZ_JACOFV010000009.1"/>
</dbReference>
<gene>
    <name evidence="1" type="ORF">H8K32_11310</name>
</gene>
<evidence type="ECO:0000313" key="2">
    <source>
        <dbReference type="Proteomes" id="UP000634011"/>
    </source>
</evidence>
<comment type="caution">
    <text evidence="1">The sequence shown here is derived from an EMBL/GenBank/DDBJ whole genome shotgun (WGS) entry which is preliminary data.</text>
</comment>
<evidence type="ECO:0000313" key="1">
    <source>
        <dbReference type="EMBL" id="MBC3862691.1"/>
    </source>
</evidence>
<organism evidence="1 2">
    <name type="scientific">Undibacterium jejuense</name>
    <dbReference type="NCBI Taxonomy" id="1344949"/>
    <lineage>
        <taxon>Bacteria</taxon>
        <taxon>Pseudomonadati</taxon>
        <taxon>Pseudomonadota</taxon>
        <taxon>Betaproteobacteria</taxon>
        <taxon>Burkholderiales</taxon>
        <taxon>Oxalobacteraceae</taxon>
        <taxon>Undibacterium</taxon>
    </lineage>
</organism>
<accession>A0A923KQB8</accession>
<dbReference type="Gene3D" id="3.40.1350.10">
    <property type="match status" value="1"/>
</dbReference>
<dbReference type="AlphaFoldDB" id="A0A923KQB8"/>
<protein>
    <submittedName>
        <fullName evidence="1">Uncharacterized protein</fullName>
    </submittedName>
</protein>
<dbReference type="InterPro" id="IPR011856">
    <property type="entry name" value="tRNA_endonuc-like_dom_sf"/>
</dbReference>
<dbReference type="InterPro" id="IPR011335">
    <property type="entry name" value="Restrct_endonuc-II-like"/>
</dbReference>
<dbReference type="CDD" id="cd22362">
    <property type="entry name" value="TnsA_endonuclease-like"/>
    <property type="match status" value="1"/>
</dbReference>
<sequence length="332" mass="37898">MITPQEQINTDSTGWSLGVYSLPTEPIPKQRRVKVSTYTKLYEHIRQGYGTGHGKNYKPWLTLTRKNPSPTSNQVVSYMPPLERTAHYFSRGEYHTALFLLWLGVLDLREQFPIWPIAHPHPLDGASARISTKLKWSRGLLSIAREADIKHGHEVGSKRPYVASIDLVATTPFGDNFALSFFSSKPIHEPTAKVKWRTLERLELERRYAREVCANYFVSSSALIPLRVASQLEWWIDCSTLHFCPELLKLASKFSDFVNSSLTLSISEAVISASTEFSIPIDHGWSLFRHCAWKQLIDIDPSMQILTSFPVRGGGRALRTKIQQQLFRESWL</sequence>
<dbReference type="GO" id="GO:0003676">
    <property type="term" value="F:nucleic acid binding"/>
    <property type="evidence" value="ECO:0007669"/>
    <property type="project" value="InterPro"/>
</dbReference>
<dbReference type="EMBL" id="JACOFV010000009">
    <property type="protein sequence ID" value="MBC3862691.1"/>
    <property type="molecule type" value="Genomic_DNA"/>
</dbReference>
<reference evidence="1" key="1">
    <citation type="submission" date="2020-08" db="EMBL/GenBank/DDBJ databases">
        <title>Novel species isolated from subtropical streams in China.</title>
        <authorList>
            <person name="Lu H."/>
        </authorList>
    </citation>
    <scope>NUCLEOTIDE SEQUENCE</scope>
    <source>
        <strain evidence="1">KACC 12607</strain>
    </source>
</reference>
<dbReference type="Proteomes" id="UP000634011">
    <property type="component" value="Unassembled WGS sequence"/>
</dbReference>
<dbReference type="SUPFAM" id="SSF52980">
    <property type="entry name" value="Restriction endonuclease-like"/>
    <property type="match status" value="1"/>
</dbReference>
<proteinExistence type="predicted"/>
<keyword evidence="2" id="KW-1185">Reference proteome</keyword>
<name>A0A923KQB8_9BURK</name>